<gene>
    <name evidence="15" type="ORF">HKBW3S06_00601</name>
</gene>
<dbReference type="Pfam" id="PF04055">
    <property type="entry name" value="Radical_SAM"/>
    <property type="match status" value="1"/>
</dbReference>
<dbReference type="InterPro" id="IPR007197">
    <property type="entry name" value="rSAM"/>
</dbReference>
<comment type="catalytic activity">
    <reaction evidence="11">
        <text>N(6)-L-threonylcarbamoyladenosine(37) in tRNA + (sulfur carrier)-SH + AH2 + 2 S-adenosyl-L-methionine = 2-methylsulfanyl-N(6)-L-threonylcarbamoyladenosine(37) in tRNA + (sulfur carrier)-H + 5'-deoxyadenosine + L-methionine + A + S-adenosyl-L-homocysteine + 2 H(+)</text>
        <dbReference type="Rhea" id="RHEA:37075"/>
        <dbReference type="Rhea" id="RHEA-COMP:10163"/>
        <dbReference type="Rhea" id="RHEA-COMP:11092"/>
        <dbReference type="Rhea" id="RHEA-COMP:14737"/>
        <dbReference type="Rhea" id="RHEA-COMP:14739"/>
        <dbReference type="ChEBI" id="CHEBI:13193"/>
        <dbReference type="ChEBI" id="CHEBI:15378"/>
        <dbReference type="ChEBI" id="CHEBI:17319"/>
        <dbReference type="ChEBI" id="CHEBI:17499"/>
        <dbReference type="ChEBI" id="CHEBI:29917"/>
        <dbReference type="ChEBI" id="CHEBI:57844"/>
        <dbReference type="ChEBI" id="CHEBI:57856"/>
        <dbReference type="ChEBI" id="CHEBI:59789"/>
        <dbReference type="ChEBI" id="CHEBI:64428"/>
        <dbReference type="ChEBI" id="CHEBI:74418"/>
        <dbReference type="ChEBI" id="CHEBI:74420"/>
        <dbReference type="EC" id="2.8.4.5"/>
    </reaction>
</comment>
<dbReference type="SFLD" id="SFLDG01082">
    <property type="entry name" value="B12-binding_domain_containing"/>
    <property type="match status" value="1"/>
</dbReference>
<evidence type="ECO:0000256" key="6">
    <source>
        <dbReference type="ARBA" id="ARBA00022691"/>
    </source>
</evidence>
<feature type="domain" description="TRAM" evidence="12">
    <location>
        <begin position="367"/>
        <end position="429"/>
    </location>
</feature>
<dbReference type="GO" id="GO:0046872">
    <property type="term" value="F:metal ion binding"/>
    <property type="evidence" value="ECO:0007669"/>
    <property type="project" value="UniProtKB-KW"/>
</dbReference>
<keyword evidence="9" id="KW-0411">Iron-sulfur</keyword>
<sequence length="469" mass="53223">MKGRIRFNVSTLGCRTNLAEADRMTKELEMLGLEHVTLEGNPHLCIINTCTVTQQSDRKSRHLIRQAISHTKGGEVIVTGCYADRQAELLRSIPGVTSLYRNQDKEKIVVDIRRELERWEGSLTLKAPDRRRVLELTHTRALVKIQEGCDQGCAYCIVPSVRGKPRSLGLDQILQEVEGLIWPGCKEIVLTGTNIGKFGQDTGEGDLAELIKVLLERTEIARIRLSSLELNYLSPHLRSLVMEDRRVCRHLHIPLQSGSDEMLRKMNRSYTVDQFVEITQEMQEKVPGLALSTDLMVGFPGETERDFELTCELVRKIGFARLHVFKFSERPGTPALALGEKVEEETKSRRSRCLMELGEKLALNFKQTQVGQILELLVEKDSGEGRYIGMSDNYLRVSFWSPRALHRGDLARVLVKATRGAEVQGELVASPDPRADGTAITVVEPINNRQGEQRCKESWWPRRTQERRF</sequence>
<dbReference type="InterPro" id="IPR013848">
    <property type="entry name" value="Methylthiotransferase_N"/>
</dbReference>
<evidence type="ECO:0000313" key="15">
    <source>
        <dbReference type="EMBL" id="GFP21375.1"/>
    </source>
</evidence>
<dbReference type="EC" id="2.8.4.5" evidence="3"/>
<dbReference type="FunFam" id="3.80.30.20:FF:000001">
    <property type="entry name" value="tRNA-2-methylthio-N(6)-dimethylallyladenosine synthase 2"/>
    <property type="match status" value="1"/>
</dbReference>
<evidence type="ECO:0000259" key="12">
    <source>
        <dbReference type="PROSITE" id="PS50926"/>
    </source>
</evidence>
<dbReference type="InterPro" id="IPR005839">
    <property type="entry name" value="Methylthiotransferase"/>
</dbReference>
<evidence type="ECO:0000256" key="7">
    <source>
        <dbReference type="ARBA" id="ARBA00022723"/>
    </source>
</evidence>
<evidence type="ECO:0000259" key="13">
    <source>
        <dbReference type="PROSITE" id="PS51449"/>
    </source>
</evidence>
<keyword evidence="4" id="KW-0004">4Fe-4S</keyword>
<evidence type="ECO:0000256" key="2">
    <source>
        <dbReference type="ARBA" id="ARBA00002399"/>
    </source>
</evidence>
<dbReference type="NCBIfam" id="TIGR00089">
    <property type="entry name" value="MiaB/RimO family radical SAM methylthiotransferase"/>
    <property type="match status" value="1"/>
</dbReference>
<accession>A0A6V8NM95</accession>
<dbReference type="InterPro" id="IPR002792">
    <property type="entry name" value="TRAM_dom"/>
</dbReference>
<dbReference type="NCBIfam" id="TIGR01579">
    <property type="entry name" value="MiaB-like-C"/>
    <property type="match status" value="1"/>
</dbReference>
<dbReference type="GO" id="GO:0035598">
    <property type="term" value="F:tRNA (N(6)-L-threonylcarbamoyladenosine(37)-C(2))-methylthiotransferase activity"/>
    <property type="evidence" value="ECO:0007669"/>
    <property type="project" value="UniProtKB-EC"/>
</dbReference>
<feature type="domain" description="Radical SAM core" evidence="14">
    <location>
        <begin position="135"/>
        <end position="364"/>
    </location>
</feature>
<evidence type="ECO:0000256" key="9">
    <source>
        <dbReference type="ARBA" id="ARBA00023014"/>
    </source>
</evidence>
<reference evidence="15 16" key="1">
    <citation type="journal article" date="2020" name="Front. Microbiol.">
        <title>Single-cell genomics of novel Actinobacteria with the Wood-Ljungdahl pathway discovered in a serpentinizing system.</title>
        <authorList>
            <person name="Merino N."/>
            <person name="Kawai M."/>
            <person name="Boyd E.S."/>
            <person name="Colman D.R."/>
            <person name="McGlynn S.E."/>
            <person name="Nealson K.H."/>
            <person name="Kurokawa K."/>
            <person name="Hongoh Y."/>
        </authorList>
    </citation>
    <scope>NUCLEOTIDE SEQUENCE [LARGE SCALE GENOMIC DNA]</scope>
    <source>
        <strain evidence="15 16">S06</strain>
    </source>
</reference>
<dbReference type="Gene3D" id="3.40.50.12160">
    <property type="entry name" value="Methylthiotransferase, N-terminal domain"/>
    <property type="match status" value="1"/>
</dbReference>
<comment type="function">
    <text evidence="2">Catalyzes the methylthiolation of N6-threonylcarbamoyladenosine (t(6)A), leading to the formation of 2-methylthio-N6-threonylcarbamoyladenosine (ms(2)t(6)A) at position 37 in tRNAs that read codons beginning with adenine.</text>
</comment>
<comment type="caution">
    <text evidence="15">The sequence shown here is derived from an EMBL/GenBank/DDBJ whole genome shotgun (WGS) entry which is preliminary data.</text>
</comment>
<keyword evidence="5 15" id="KW-0808">Transferase</keyword>
<evidence type="ECO:0000313" key="16">
    <source>
        <dbReference type="Proteomes" id="UP000580051"/>
    </source>
</evidence>
<dbReference type="PANTHER" id="PTHR11918">
    <property type="entry name" value="RADICAL SAM PROTEINS"/>
    <property type="match status" value="1"/>
</dbReference>
<name>A0A6V8NM95_9ACTN</name>
<evidence type="ECO:0000256" key="8">
    <source>
        <dbReference type="ARBA" id="ARBA00023004"/>
    </source>
</evidence>
<protein>
    <recommendedName>
        <fullName evidence="3">tRNA (N(6)-L-threonylcarbamoyladenosine(37)-C(2))-methylthiotransferase</fullName>
        <ecNumber evidence="3">2.8.4.5</ecNumber>
    </recommendedName>
    <alternativeName>
        <fullName evidence="10">tRNA-t(6)A37 methylthiotransferase</fullName>
    </alternativeName>
</protein>
<dbReference type="AlphaFoldDB" id="A0A6V8NM95"/>
<dbReference type="SUPFAM" id="SSF102114">
    <property type="entry name" value="Radical SAM enzymes"/>
    <property type="match status" value="1"/>
</dbReference>
<evidence type="ECO:0000256" key="10">
    <source>
        <dbReference type="ARBA" id="ARBA00031213"/>
    </source>
</evidence>
<dbReference type="Proteomes" id="UP000580051">
    <property type="component" value="Unassembled WGS sequence"/>
</dbReference>
<evidence type="ECO:0000256" key="3">
    <source>
        <dbReference type="ARBA" id="ARBA00013273"/>
    </source>
</evidence>
<dbReference type="PROSITE" id="PS50926">
    <property type="entry name" value="TRAM"/>
    <property type="match status" value="1"/>
</dbReference>
<dbReference type="PROSITE" id="PS51918">
    <property type="entry name" value="RADICAL_SAM"/>
    <property type="match status" value="1"/>
</dbReference>
<dbReference type="SFLD" id="SFLDS00029">
    <property type="entry name" value="Radical_SAM"/>
    <property type="match status" value="1"/>
</dbReference>
<dbReference type="InterPro" id="IPR006638">
    <property type="entry name" value="Elp3/MiaA/NifB-like_rSAM"/>
</dbReference>
<keyword evidence="7" id="KW-0479">Metal-binding</keyword>
<organism evidence="15 16">
    <name type="scientific">Candidatus Hakubella thermalkaliphila</name>
    <dbReference type="NCBI Taxonomy" id="2754717"/>
    <lineage>
        <taxon>Bacteria</taxon>
        <taxon>Bacillati</taxon>
        <taxon>Actinomycetota</taxon>
        <taxon>Actinomycetota incertae sedis</taxon>
        <taxon>Candidatus Hakubellales</taxon>
        <taxon>Candidatus Hakubellaceae</taxon>
        <taxon>Candidatus Hakubella</taxon>
    </lineage>
</organism>
<dbReference type="Pfam" id="PF00919">
    <property type="entry name" value="UPF0004"/>
    <property type="match status" value="1"/>
</dbReference>
<dbReference type="PROSITE" id="PS51449">
    <property type="entry name" value="MTTASE_N"/>
    <property type="match status" value="1"/>
</dbReference>
<dbReference type="SMART" id="SM00729">
    <property type="entry name" value="Elp3"/>
    <property type="match status" value="1"/>
</dbReference>
<evidence type="ECO:0000256" key="11">
    <source>
        <dbReference type="ARBA" id="ARBA00051661"/>
    </source>
</evidence>
<feature type="domain" description="MTTase N-terminal" evidence="13">
    <location>
        <begin position="5"/>
        <end position="118"/>
    </location>
</feature>
<comment type="cofactor">
    <cofactor evidence="1">
        <name>[4Fe-4S] cluster</name>
        <dbReference type="ChEBI" id="CHEBI:49883"/>
    </cofactor>
</comment>
<dbReference type="GO" id="GO:0051539">
    <property type="term" value="F:4 iron, 4 sulfur cluster binding"/>
    <property type="evidence" value="ECO:0007669"/>
    <property type="project" value="UniProtKB-KW"/>
</dbReference>
<dbReference type="SFLD" id="SFLDG01061">
    <property type="entry name" value="methylthiotransferase"/>
    <property type="match status" value="1"/>
</dbReference>
<proteinExistence type="predicted"/>
<dbReference type="CDD" id="cd01335">
    <property type="entry name" value="Radical_SAM"/>
    <property type="match status" value="1"/>
</dbReference>
<evidence type="ECO:0000256" key="5">
    <source>
        <dbReference type="ARBA" id="ARBA00022679"/>
    </source>
</evidence>
<evidence type="ECO:0000259" key="14">
    <source>
        <dbReference type="PROSITE" id="PS51918"/>
    </source>
</evidence>
<dbReference type="EMBL" id="BLRV01000041">
    <property type="protein sequence ID" value="GFP21375.1"/>
    <property type="molecule type" value="Genomic_DNA"/>
</dbReference>
<keyword evidence="6" id="KW-0949">S-adenosyl-L-methionine</keyword>
<evidence type="ECO:0000256" key="1">
    <source>
        <dbReference type="ARBA" id="ARBA00001966"/>
    </source>
</evidence>
<evidence type="ECO:0000256" key="4">
    <source>
        <dbReference type="ARBA" id="ARBA00022485"/>
    </source>
</evidence>
<dbReference type="InterPro" id="IPR006467">
    <property type="entry name" value="MiaB-like_bact"/>
</dbReference>
<dbReference type="InterPro" id="IPR020612">
    <property type="entry name" value="Methylthiotransferase_CS"/>
</dbReference>
<dbReference type="InterPro" id="IPR023404">
    <property type="entry name" value="rSAM_horseshoe"/>
</dbReference>
<dbReference type="Gene3D" id="3.80.30.20">
    <property type="entry name" value="tm_1862 like domain"/>
    <property type="match status" value="1"/>
</dbReference>
<dbReference type="PANTHER" id="PTHR11918:SF45">
    <property type="entry name" value="THREONYLCARBAMOYLADENOSINE TRNA METHYLTHIOTRANSFERASE"/>
    <property type="match status" value="1"/>
</dbReference>
<dbReference type="InterPro" id="IPR058240">
    <property type="entry name" value="rSAM_sf"/>
</dbReference>
<keyword evidence="8" id="KW-0408">Iron</keyword>
<dbReference type="RefSeq" id="WP_176226507.1">
    <property type="nucleotide sequence ID" value="NZ_BLRV01000041.1"/>
</dbReference>
<dbReference type="PROSITE" id="PS01278">
    <property type="entry name" value="MTTASE_RADICAL"/>
    <property type="match status" value="1"/>
</dbReference>
<dbReference type="InterPro" id="IPR038135">
    <property type="entry name" value="Methylthiotransferase_N_sf"/>
</dbReference>